<protein>
    <recommendedName>
        <fullName evidence="4">DUF2975 domain-containing protein</fullName>
    </recommendedName>
</protein>
<dbReference type="Proteomes" id="UP000191112">
    <property type="component" value="Unassembled WGS sequence"/>
</dbReference>
<feature type="transmembrane region" description="Helical" evidence="1">
    <location>
        <begin position="97"/>
        <end position="118"/>
    </location>
</feature>
<accession>A0A1T5GKY2</accession>
<evidence type="ECO:0000256" key="1">
    <source>
        <dbReference type="SAM" id="Phobius"/>
    </source>
</evidence>
<feature type="transmembrane region" description="Helical" evidence="1">
    <location>
        <begin position="138"/>
        <end position="155"/>
    </location>
</feature>
<dbReference type="InterPro" id="IPR021354">
    <property type="entry name" value="DUF2975"/>
</dbReference>
<sequence length="198" mass="23074">MKIIGKNSVSTYIAYLLCFLFAVTLFHLVYEIIGHLFLAYKYNTDSKIFSNTFILGNDVGWSSNKWTDPLQNVLKFRINYPFTDIQLVTGIYSFSQILYNILGMSFLTLFFFFAYKCFKEMSQDQIFNNKAIKWLKSFSVLNLIFGSIGLFQFFYNHSSSGATFLTFIMFIFFGITLFFVVAFFKKGLELQNETDLTI</sequence>
<keyword evidence="3" id="KW-1185">Reference proteome</keyword>
<dbReference type="OrthoDB" id="1163870at2"/>
<evidence type="ECO:0000313" key="3">
    <source>
        <dbReference type="Proteomes" id="UP000191112"/>
    </source>
</evidence>
<dbReference type="AlphaFoldDB" id="A0A1T5GKY2"/>
<feature type="transmembrane region" description="Helical" evidence="1">
    <location>
        <begin position="161"/>
        <end position="184"/>
    </location>
</feature>
<name>A0A1T5GKY2_9FLAO</name>
<gene>
    <name evidence="2" type="ORF">SAMN05660477_02932</name>
</gene>
<keyword evidence="1" id="KW-0812">Transmembrane</keyword>
<dbReference type="RefSeq" id="WP_079668151.1">
    <property type="nucleotide sequence ID" value="NZ_FUYZ01000013.1"/>
</dbReference>
<dbReference type="EMBL" id="FUYZ01000013">
    <property type="protein sequence ID" value="SKC09010.1"/>
    <property type="molecule type" value="Genomic_DNA"/>
</dbReference>
<evidence type="ECO:0008006" key="4">
    <source>
        <dbReference type="Google" id="ProtNLM"/>
    </source>
</evidence>
<feature type="transmembrane region" description="Helical" evidence="1">
    <location>
        <begin position="12"/>
        <end position="33"/>
    </location>
</feature>
<keyword evidence="1" id="KW-0472">Membrane</keyword>
<proteinExistence type="predicted"/>
<keyword evidence="1" id="KW-1133">Transmembrane helix</keyword>
<organism evidence="2 3">
    <name type="scientific">Soonwooa buanensis</name>
    <dbReference type="NCBI Taxonomy" id="619805"/>
    <lineage>
        <taxon>Bacteria</taxon>
        <taxon>Pseudomonadati</taxon>
        <taxon>Bacteroidota</taxon>
        <taxon>Flavobacteriia</taxon>
        <taxon>Flavobacteriales</taxon>
        <taxon>Weeksellaceae</taxon>
        <taxon>Chryseobacterium group</taxon>
        <taxon>Soonwooa</taxon>
    </lineage>
</organism>
<evidence type="ECO:0000313" key="2">
    <source>
        <dbReference type="EMBL" id="SKC09010.1"/>
    </source>
</evidence>
<reference evidence="2 3" key="1">
    <citation type="submission" date="2017-02" db="EMBL/GenBank/DDBJ databases">
        <authorList>
            <person name="Peterson S.W."/>
        </authorList>
    </citation>
    <scope>NUCLEOTIDE SEQUENCE [LARGE SCALE GENOMIC DNA]</scope>
    <source>
        <strain evidence="2 3">DSM 22323</strain>
    </source>
</reference>
<dbReference type="Pfam" id="PF11188">
    <property type="entry name" value="DUF2975"/>
    <property type="match status" value="1"/>
</dbReference>
<dbReference type="STRING" id="619805.SAMN05660477_02932"/>